<dbReference type="AlphaFoldDB" id="A0A4C1VIC1"/>
<gene>
    <name evidence="2" type="ORF">EVAR_36282_1</name>
</gene>
<feature type="region of interest" description="Disordered" evidence="1">
    <location>
        <begin position="40"/>
        <end position="71"/>
    </location>
</feature>
<organism evidence="2 3">
    <name type="scientific">Eumeta variegata</name>
    <name type="common">Bagworm moth</name>
    <name type="synonym">Eumeta japonica</name>
    <dbReference type="NCBI Taxonomy" id="151549"/>
    <lineage>
        <taxon>Eukaryota</taxon>
        <taxon>Metazoa</taxon>
        <taxon>Ecdysozoa</taxon>
        <taxon>Arthropoda</taxon>
        <taxon>Hexapoda</taxon>
        <taxon>Insecta</taxon>
        <taxon>Pterygota</taxon>
        <taxon>Neoptera</taxon>
        <taxon>Endopterygota</taxon>
        <taxon>Lepidoptera</taxon>
        <taxon>Glossata</taxon>
        <taxon>Ditrysia</taxon>
        <taxon>Tineoidea</taxon>
        <taxon>Psychidae</taxon>
        <taxon>Oiketicinae</taxon>
        <taxon>Eumeta</taxon>
    </lineage>
</organism>
<dbReference type="EMBL" id="BGZK01000347">
    <property type="protein sequence ID" value="GBP38330.1"/>
    <property type="molecule type" value="Genomic_DNA"/>
</dbReference>
<protein>
    <submittedName>
        <fullName evidence="2">Uncharacterized protein</fullName>
    </submittedName>
</protein>
<keyword evidence="3" id="KW-1185">Reference proteome</keyword>
<dbReference type="Proteomes" id="UP000299102">
    <property type="component" value="Unassembled WGS sequence"/>
</dbReference>
<proteinExistence type="predicted"/>
<feature type="compositionally biased region" description="Polar residues" evidence="1">
    <location>
        <begin position="58"/>
        <end position="71"/>
    </location>
</feature>
<evidence type="ECO:0000256" key="1">
    <source>
        <dbReference type="SAM" id="MobiDB-lite"/>
    </source>
</evidence>
<feature type="compositionally biased region" description="Basic and acidic residues" evidence="1">
    <location>
        <begin position="40"/>
        <end position="57"/>
    </location>
</feature>
<name>A0A4C1VIC1_EUMVA</name>
<evidence type="ECO:0000313" key="3">
    <source>
        <dbReference type="Proteomes" id="UP000299102"/>
    </source>
</evidence>
<reference evidence="2 3" key="1">
    <citation type="journal article" date="2019" name="Commun. Biol.">
        <title>The bagworm genome reveals a unique fibroin gene that provides high tensile strength.</title>
        <authorList>
            <person name="Kono N."/>
            <person name="Nakamura H."/>
            <person name="Ohtoshi R."/>
            <person name="Tomita M."/>
            <person name="Numata K."/>
            <person name="Arakawa K."/>
        </authorList>
    </citation>
    <scope>NUCLEOTIDE SEQUENCE [LARGE SCALE GENOMIC DNA]</scope>
</reference>
<accession>A0A4C1VIC1</accession>
<sequence>MRTFYVTSGARGVLERVFEVDAEVTRLFYKLSHIKPADARLKDHPKPDFHPALDRRGNLNSRPLATNQEDS</sequence>
<evidence type="ECO:0000313" key="2">
    <source>
        <dbReference type="EMBL" id="GBP38330.1"/>
    </source>
</evidence>
<comment type="caution">
    <text evidence="2">The sequence shown here is derived from an EMBL/GenBank/DDBJ whole genome shotgun (WGS) entry which is preliminary data.</text>
</comment>